<keyword evidence="2" id="KW-0812">Transmembrane</keyword>
<dbReference type="AlphaFoldDB" id="A0A9R1XQ10"/>
<dbReference type="InterPro" id="IPR010285">
    <property type="entry name" value="DNA_helicase_pif1-like_DEAD"/>
</dbReference>
<keyword evidence="1" id="KW-0234">DNA repair</keyword>
<keyword evidence="1" id="KW-0378">Hydrolase</keyword>
<evidence type="ECO:0000256" key="1">
    <source>
        <dbReference type="RuleBase" id="RU363044"/>
    </source>
</evidence>
<dbReference type="GO" id="GO:0006310">
    <property type="term" value="P:DNA recombination"/>
    <property type="evidence" value="ECO:0007669"/>
    <property type="project" value="UniProtKB-KW"/>
</dbReference>
<dbReference type="GO" id="GO:0000723">
    <property type="term" value="P:telomere maintenance"/>
    <property type="evidence" value="ECO:0007669"/>
    <property type="project" value="InterPro"/>
</dbReference>
<dbReference type="EC" id="5.6.2.3" evidence="1"/>
<dbReference type="EMBL" id="NBSK02000002">
    <property type="protein sequence ID" value="KAJ0223075.1"/>
    <property type="molecule type" value="Genomic_DNA"/>
</dbReference>
<keyword evidence="1" id="KW-0227">DNA damage</keyword>
<evidence type="ECO:0000259" key="3">
    <source>
        <dbReference type="Pfam" id="PF05970"/>
    </source>
</evidence>
<evidence type="ECO:0000256" key="2">
    <source>
        <dbReference type="SAM" id="Phobius"/>
    </source>
</evidence>
<keyword evidence="1" id="KW-0347">Helicase</keyword>
<dbReference type="Gene3D" id="3.40.50.300">
    <property type="entry name" value="P-loop containing nucleotide triphosphate hydrolases"/>
    <property type="match status" value="1"/>
</dbReference>
<keyword evidence="2" id="KW-1133">Transmembrane helix</keyword>
<dbReference type="GO" id="GO:0043139">
    <property type="term" value="F:5'-3' DNA helicase activity"/>
    <property type="evidence" value="ECO:0007669"/>
    <property type="project" value="UniProtKB-EC"/>
</dbReference>
<feature type="transmembrane region" description="Helical" evidence="2">
    <location>
        <begin position="18"/>
        <end position="40"/>
    </location>
</feature>
<gene>
    <name evidence="4" type="ORF">LSAT_V11C200068430</name>
</gene>
<comment type="caution">
    <text evidence="4">The sequence shown here is derived from an EMBL/GenBank/DDBJ whole genome shotgun (WGS) entry which is preliminary data.</text>
</comment>
<protein>
    <recommendedName>
        <fullName evidence="1">ATP-dependent DNA helicase</fullName>
        <ecNumber evidence="1">5.6.2.3</ecNumber>
    </recommendedName>
</protein>
<dbReference type="SUPFAM" id="SSF52540">
    <property type="entry name" value="P-loop containing nucleoside triphosphate hydrolases"/>
    <property type="match status" value="1"/>
</dbReference>
<proteinExistence type="inferred from homology"/>
<evidence type="ECO:0000313" key="4">
    <source>
        <dbReference type="EMBL" id="KAJ0223075.1"/>
    </source>
</evidence>
<dbReference type="GO" id="GO:0006281">
    <property type="term" value="P:DNA repair"/>
    <property type="evidence" value="ECO:0007669"/>
    <property type="project" value="UniProtKB-KW"/>
</dbReference>
<reference evidence="4 5" key="1">
    <citation type="journal article" date="2017" name="Nat. Commun.">
        <title>Genome assembly with in vitro proximity ligation data and whole-genome triplication in lettuce.</title>
        <authorList>
            <person name="Reyes-Chin-Wo S."/>
            <person name="Wang Z."/>
            <person name="Yang X."/>
            <person name="Kozik A."/>
            <person name="Arikit S."/>
            <person name="Song C."/>
            <person name="Xia L."/>
            <person name="Froenicke L."/>
            <person name="Lavelle D.O."/>
            <person name="Truco M.J."/>
            <person name="Xia R."/>
            <person name="Zhu S."/>
            <person name="Xu C."/>
            <person name="Xu H."/>
            <person name="Xu X."/>
            <person name="Cox K."/>
            <person name="Korf I."/>
            <person name="Meyers B.C."/>
            <person name="Michelmore R.W."/>
        </authorList>
    </citation>
    <scope>NUCLEOTIDE SEQUENCE [LARGE SCALE GENOMIC DNA]</scope>
    <source>
        <strain evidence="5">cv. Salinas</strain>
        <tissue evidence="4">Seedlings</tissue>
    </source>
</reference>
<dbReference type="GO" id="GO:0005524">
    <property type="term" value="F:ATP binding"/>
    <property type="evidence" value="ECO:0007669"/>
    <property type="project" value="UniProtKB-KW"/>
</dbReference>
<comment type="catalytic activity">
    <reaction evidence="1">
        <text>ATP + H2O = ADP + phosphate + H(+)</text>
        <dbReference type="Rhea" id="RHEA:13065"/>
        <dbReference type="ChEBI" id="CHEBI:15377"/>
        <dbReference type="ChEBI" id="CHEBI:15378"/>
        <dbReference type="ChEBI" id="CHEBI:30616"/>
        <dbReference type="ChEBI" id="CHEBI:43474"/>
        <dbReference type="ChEBI" id="CHEBI:456216"/>
        <dbReference type="EC" id="5.6.2.3"/>
    </reaction>
</comment>
<dbReference type="GO" id="GO:0016787">
    <property type="term" value="F:hydrolase activity"/>
    <property type="evidence" value="ECO:0007669"/>
    <property type="project" value="UniProtKB-KW"/>
</dbReference>
<dbReference type="PANTHER" id="PTHR10492:SF96">
    <property type="entry name" value="ATP-DEPENDENT DNA HELICASE"/>
    <property type="match status" value="1"/>
</dbReference>
<dbReference type="Proteomes" id="UP000235145">
    <property type="component" value="Unassembled WGS sequence"/>
</dbReference>
<feature type="domain" description="DNA helicase Pif1-like DEAD-box helicase" evidence="3">
    <location>
        <begin position="70"/>
        <end position="191"/>
    </location>
</feature>
<sequence>MVVYQAVVTSNEMKKHSLIFVFGHGGTGKTFLWIVIISYFRSFGKVVLAVAASGVALLMLPCGRTTHSRRHLRKLLQHTLLIIWDEAPMSDQRCFECVDRSLRDNLDCDQKPFGSVSVLLGGDFRQTLLVKSKSTREAIVSSTLPHCYQWKSFHNMRLMNAPGNPGTQFSTSDFAEWILKVGNGTIGEPDKQDPMNTFWTN</sequence>
<dbReference type="InterPro" id="IPR027417">
    <property type="entry name" value="P-loop_NTPase"/>
</dbReference>
<dbReference type="PANTHER" id="PTHR10492">
    <property type="match status" value="1"/>
</dbReference>
<comment type="similarity">
    <text evidence="1">Belongs to the helicase family.</text>
</comment>
<dbReference type="Pfam" id="PF05970">
    <property type="entry name" value="PIF1"/>
    <property type="match status" value="1"/>
</dbReference>
<name>A0A9R1XQ10_LACSA</name>
<keyword evidence="2" id="KW-0472">Membrane</keyword>
<keyword evidence="1" id="KW-0067">ATP-binding</keyword>
<organism evidence="4 5">
    <name type="scientific">Lactuca sativa</name>
    <name type="common">Garden lettuce</name>
    <dbReference type="NCBI Taxonomy" id="4236"/>
    <lineage>
        <taxon>Eukaryota</taxon>
        <taxon>Viridiplantae</taxon>
        <taxon>Streptophyta</taxon>
        <taxon>Embryophyta</taxon>
        <taxon>Tracheophyta</taxon>
        <taxon>Spermatophyta</taxon>
        <taxon>Magnoliopsida</taxon>
        <taxon>eudicotyledons</taxon>
        <taxon>Gunneridae</taxon>
        <taxon>Pentapetalae</taxon>
        <taxon>asterids</taxon>
        <taxon>campanulids</taxon>
        <taxon>Asterales</taxon>
        <taxon>Asteraceae</taxon>
        <taxon>Cichorioideae</taxon>
        <taxon>Cichorieae</taxon>
        <taxon>Lactucinae</taxon>
        <taxon>Lactuca</taxon>
    </lineage>
</organism>
<keyword evidence="5" id="KW-1185">Reference proteome</keyword>
<feature type="transmembrane region" description="Helical" evidence="2">
    <location>
        <begin position="46"/>
        <end position="63"/>
    </location>
</feature>
<accession>A0A9R1XQ10</accession>
<comment type="cofactor">
    <cofactor evidence="1">
        <name>Mg(2+)</name>
        <dbReference type="ChEBI" id="CHEBI:18420"/>
    </cofactor>
</comment>
<keyword evidence="1" id="KW-0547">Nucleotide-binding</keyword>
<keyword evidence="1" id="KW-0233">DNA recombination</keyword>
<evidence type="ECO:0000313" key="5">
    <source>
        <dbReference type="Proteomes" id="UP000235145"/>
    </source>
</evidence>